<dbReference type="AlphaFoldDB" id="A0A1Y5FET0"/>
<keyword evidence="1" id="KW-1133">Transmembrane helix</keyword>
<feature type="transmembrane region" description="Helical" evidence="1">
    <location>
        <begin position="27"/>
        <end position="45"/>
    </location>
</feature>
<accession>A0A1Y5FET0</accession>
<gene>
    <name evidence="2" type="ORF">A9Q84_13830</name>
</gene>
<protein>
    <recommendedName>
        <fullName evidence="4">DoxX family protein</fullName>
    </recommendedName>
</protein>
<dbReference type="Proteomes" id="UP000196531">
    <property type="component" value="Unassembled WGS sequence"/>
</dbReference>
<evidence type="ECO:0000256" key="1">
    <source>
        <dbReference type="SAM" id="Phobius"/>
    </source>
</evidence>
<sequence>MMIFGAYNHVSNPEFYNGFIPNFLPKLAVNYLFSVIELIIGILIIRTKWRALGSACFIALMLVFFPIHIWDLLKDVPAIGSKEAAMVRLFVQLVFIGMAYFVFKRSDREK</sequence>
<keyword evidence="1" id="KW-0472">Membrane</keyword>
<organism evidence="2 3">
    <name type="scientific">Halobacteriovorax marinus</name>
    <dbReference type="NCBI Taxonomy" id="97084"/>
    <lineage>
        <taxon>Bacteria</taxon>
        <taxon>Pseudomonadati</taxon>
        <taxon>Bdellovibrionota</taxon>
        <taxon>Bacteriovoracia</taxon>
        <taxon>Bacteriovoracales</taxon>
        <taxon>Halobacteriovoraceae</taxon>
        <taxon>Halobacteriovorax</taxon>
    </lineage>
</organism>
<comment type="caution">
    <text evidence="2">The sequence shown here is derived from an EMBL/GenBank/DDBJ whole genome shotgun (WGS) entry which is preliminary data.</text>
</comment>
<proteinExistence type="predicted"/>
<keyword evidence="1" id="KW-0812">Transmembrane</keyword>
<reference evidence="3" key="1">
    <citation type="journal article" date="2017" name="Proc. Natl. Acad. Sci. U.S.A.">
        <title>Simulation of Deepwater Horizon oil plume reveals substrate specialization within a complex community of hydrocarbon-degraders.</title>
        <authorList>
            <person name="Hu P."/>
            <person name="Dubinsky E.A."/>
            <person name="Probst A.J."/>
            <person name="Wang J."/>
            <person name="Sieber C.M.K."/>
            <person name="Tom L.M."/>
            <person name="Gardinali P."/>
            <person name="Banfield J.F."/>
            <person name="Atlas R.M."/>
            <person name="Andersen G.L."/>
        </authorList>
    </citation>
    <scope>NUCLEOTIDE SEQUENCE [LARGE SCALE GENOMIC DNA]</scope>
</reference>
<evidence type="ECO:0008006" key="4">
    <source>
        <dbReference type="Google" id="ProtNLM"/>
    </source>
</evidence>
<evidence type="ECO:0000313" key="2">
    <source>
        <dbReference type="EMBL" id="OUR97400.1"/>
    </source>
</evidence>
<evidence type="ECO:0000313" key="3">
    <source>
        <dbReference type="Proteomes" id="UP000196531"/>
    </source>
</evidence>
<name>A0A1Y5FET0_9BACT</name>
<feature type="transmembrane region" description="Helical" evidence="1">
    <location>
        <begin position="52"/>
        <end position="73"/>
    </location>
</feature>
<feature type="transmembrane region" description="Helical" evidence="1">
    <location>
        <begin position="85"/>
        <end position="103"/>
    </location>
</feature>
<dbReference type="EMBL" id="MAAO01000006">
    <property type="protein sequence ID" value="OUR97400.1"/>
    <property type="molecule type" value="Genomic_DNA"/>
</dbReference>